<accession>A0A1M5X4U1</accession>
<gene>
    <name evidence="6" type="ORF">SAMN02745180_01484</name>
</gene>
<protein>
    <submittedName>
        <fullName evidence="6">Iron complex transport system ATP-binding protein</fullName>
    </submittedName>
</protein>
<dbReference type="GO" id="GO:0016887">
    <property type="term" value="F:ATP hydrolysis activity"/>
    <property type="evidence" value="ECO:0007669"/>
    <property type="project" value="InterPro"/>
</dbReference>
<dbReference type="Gene3D" id="3.40.50.300">
    <property type="entry name" value="P-loop containing nucleotide triphosphate hydrolases"/>
    <property type="match status" value="1"/>
</dbReference>
<evidence type="ECO:0000256" key="2">
    <source>
        <dbReference type="ARBA" id="ARBA00022741"/>
    </source>
</evidence>
<dbReference type="PANTHER" id="PTHR42794">
    <property type="entry name" value="HEMIN IMPORT ATP-BINDING PROTEIN HMUV"/>
    <property type="match status" value="1"/>
</dbReference>
<dbReference type="CDD" id="cd03214">
    <property type="entry name" value="ABC_Iron-Siderophores_B12_Hemin"/>
    <property type="match status" value="1"/>
</dbReference>
<evidence type="ECO:0000256" key="4">
    <source>
        <dbReference type="ARBA" id="ARBA00022967"/>
    </source>
</evidence>
<dbReference type="InterPro" id="IPR027417">
    <property type="entry name" value="P-loop_NTPase"/>
</dbReference>
<dbReference type="STRING" id="1123281.SAMN02745180_01484"/>
<dbReference type="EMBL" id="FQXR01000006">
    <property type="protein sequence ID" value="SHH94821.1"/>
    <property type="molecule type" value="Genomic_DNA"/>
</dbReference>
<evidence type="ECO:0000256" key="3">
    <source>
        <dbReference type="ARBA" id="ARBA00022840"/>
    </source>
</evidence>
<dbReference type="InterPro" id="IPR003439">
    <property type="entry name" value="ABC_transporter-like_ATP-bd"/>
</dbReference>
<keyword evidence="1" id="KW-0813">Transport</keyword>
<organism evidence="6 7">
    <name type="scientific">Sporanaerobacter acetigenes DSM 13106</name>
    <dbReference type="NCBI Taxonomy" id="1123281"/>
    <lineage>
        <taxon>Bacteria</taxon>
        <taxon>Bacillati</taxon>
        <taxon>Bacillota</taxon>
        <taxon>Tissierellia</taxon>
        <taxon>Tissierellales</taxon>
        <taxon>Sporanaerobacteraceae</taxon>
        <taxon>Sporanaerobacter</taxon>
    </lineage>
</organism>
<dbReference type="PROSITE" id="PS50893">
    <property type="entry name" value="ABC_TRANSPORTER_2"/>
    <property type="match status" value="1"/>
</dbReference>
<dbReference type="SUPFAM" id="SSF52540">
    <property type="entry name" value="P-loop containing nucleoside triphosphate hydrolases"/>
    <property type="match status" value="1"/>
</dbReference>
<keyword evidence="3 6" id="KW-0067">ATP-binding</keyword>
<dbReference type="RefSeq" id="WP_072744156.1">
    <property type="nucleotide sequence ID" value="NZ_FQXR01000006.1"/>
</dbReference>
<dbReference type="OrthoDB" id="9787851at2"/>
<dbReference type="Pfam" id="PF00005">
    <property type="entry name" value="ABC_tran"/>
    <property type="match status" value="1"/>
</dbReference>
<feature type="domain" description="ABC transporter" evidence="5">
    <location>
        <begin position="5"/>
        <end position="241"/>
    </location>
</feature>
<name>A0A1M5X4U1_9FIRM</name>
<evidence type="ECO:0000256" key="1">
    <source>
        <dbReference type="ARBA" id="ARBA00022448"/>
    </source>
</evidence>
<dbReference type="GO" id="GO:0005524">
    <property type="term" value="F:ATP binding"/>
    <property type="evidence" value="ECO:0007669"/>
    <property type="project" value="UniProtKB-KW"/>
</dbReference>
<dbReference type="FunFam" id="3.40.50.300:FF:000134">
    <property type="entry name" value="Iron-enterobactin ABC transporter ATP-binding protein"/>
    <property type="match status" value="1"/>
</dbReference>
<dbReference type="PANTHER" id="PTHR42794:SF1">
    <property type="entry name" value="HEMIN IMPORT ATP-BINDING PROTEIN HMUV"/>
    <property type="match status" value="1"/>
</dbReference>
<dbReference type="SMART" id="SM00382">
    <property type="entry name" value="AAA"/>
    <property type="match status" value="1"/>
</dbReference>
<dbReference type="InterPro" id="IPR017871">
    <property type="entry name" value="ABC_transporter-like_CS"/>
</dbReference>
<sequence>MVKAIEVQSLNFGYKDDLVLKDISFSLEEGQFMSIIGPNGSGKSTLLKNICNLEKQNSGKIEIHGKNIVQYKSKELAKKIALVPQDTFISYDFPVFDVVLMGRFPYLGRFDKETDEDFEITKEALKITNTFYLRDRNINEISGGERQRVIIARALAQEPEIIFLDEPTSHLDINHQMDLLNILRNLNKEKNTTIVLVIHDINLACRYSDIIMLLDKGEILSIGSPKEVVTRENIEKAYGLNTIIEENPYTNSLYIVPLSLNGIVKKANKKEKIHIISGGGTGREIISKLEEAGYDLSLGVINVGDSDWQLGKKLSIKMVEEEPFSHISEKAFKRNIQFIKKADIVVLGSTPYGKGNMKNLEAAHLALKMGKTVYFLDAYSKDNKFDYADGEAEKLLNEMKKKGLLAINSIDEIIKKA</sequence>
<reference evidence="6 7" key="1">
    <citation type="submission" date="2016-11" db="EMBL/GenBank/DDBJ databases">
        <authorList>
            <person name="Jaros S."/>
            <person name="Januszkiewicz K."/>
            <person name="Wedrychowicz H."/>
        </authorList>
    </citation>
    <scope>NUCLEOTIDE SEQUENCE [LARGE SCALE GENOMIC DNA]</scope>
    <source>
        <strain evidence="6 7">DSM 13106</strain>
    </source>
</reference>
<dbReference type="Proteomes" id="UP000184389">
    <property type="component" value="Unassembled WGS sequence"/>
</dbReference>
<dbReference type="PROSITE" id="PS00211">
    <property type="entry name" value="ABC_TRANSPORTER_1"/>
    <property type="match status" value="1"/>
</dbReference>
<evidence type="ECO:0000259" key="5">
    <source>
        <dbReference type="PROSITE" id="PS50893"/>
    </source>
</evidence>
<dbReference type="AlphaFoldDB" id="A0A1M5X4U1"/>
<dbReference type="InterPro" id="IPR003593">
    <property type="entry name" value="AAA+_ATPase"/>
</dbReference>
<proteinExistence type="predicted"/>
<evidence type="ECO:0000313" key="6">
    <source>
        <dbReference type="EMBL" id="SHH94821.1"/>
    </source>
</evidence>
<keyword evidence="2" id="KW-0547">Nucleotide-binding</keyword>
<evidence type="ECO:0000313" key="7">
    <source>
        <dbReference type="Proteomes" id="UP000184389"/>
    </source>
</evidence>
<keyword evidence="4" id="KW-1278">Translocase</keyword>
<keyword evidence="7" id="KW-1185">Reference proteome</keyword>